<feature type="signal peptide" evidence="5">
    <location>
        <begin position="1"/>
        <end position="19"/>
    </location>
</feature>
<evidence type="ECO:0000256" key="1">
    <source>
        <dbReference type="ARBA" id="ARBA00022617"/>
    </source>
</evidence>
<keyword evidence="2 4" id="KW-0479">Metal-binding</keyword>
<evidence type="ECO:0000256" key="2">
    <source>
        <dbReference type="ARBA" id="ARBA00022723"/>
    </source>
</evidence>
<evidence type="ECO:0000256" key="3">
    <source>
        <dbReference type="ARBA" id="ARBA00023004"/>
    </source>
</evidence>
<dbReference type="PROSITE" id="PS51007">
    <property type="entry name" value="CYTC"/>
    <property type="match status" value="1"/>
</dbReference>
<dbReference type="EMBL" id="CP089983">
    <property type="protein sequence ID" value="WXB06166.1"/>
    <property type="molecule type" value="Genomic_DNA"/>
</dbReference>
<organism evidence="7 8">
    <name type="scientific">Pendulispora rubella</name>
    <dbReference type="NCBI Taxonomy" id="2741070"/>
    <lineage>
        <taxon>Bacteria</taxon>
        <taxon>Pseudomonadati</taxon>
        <taxon>Myxococcota</taxon>
        <taxon>Myxococcia</taxon>
        <taxon>Myxococcales</taxon>
        <taxon>Sorangiineae</taxon>
        <taxon>Pendulisporaceae</taxon>
        <taxon>Pendulispora</taxon>
    </lineage>
</organism>
<keyword evidence="8" id="KW-1185">Reference proteome</keyword>
<protein>
    <submittedName>
        <fullName evidence="7">Heme-binding domain-containing protein</fullName>
    </submittedName>
</protein>
<dbReference type="CDD" id="cd20753">
    <property type="entry name" value="cyt_P460_Mc-like"/>
    <property type="match status" value="1"/>
</dbReference>
<keyword evidence="3 4" id="KW-0408">Iron</keyword>
<dbReference type="SUPFAM" id="SSF46626">
    <property type="entry name" value="Cytochrome c"/>
    <property type="match status" value="1"/>
</dbReference>
<evidence type="ECO:0000313" key="7">
    <source>
        <dbReference type="EMBL" id="WXB06166.1"/>
    </source>
</evidence>
<evidence type="ECO:0000256" key="5">
    <source>
        <dbReference type="SAM" id="SignalP"/>
    </source>
</evidence>
<proteinExistence type="predicted"/>
<keyword evidence="5" id="KW-0732">Signal</keyword>
<gene>
    <name evidence="7" type="ORF">LVJ94_02670</name>
</gene>
<dbReference type="InterPro" id="IPR038142">
    <property type="entry name" value="Cytochrome_P460_sp"/>
</dbReference>
<feature type="domain" description="Cytochrome c" evidence="6">
    <location>
        <begin position="17"/>
        <end position="146"/>
    </location>
</feature>
<name>A0ABZ2L8M8_9BACT</name>
<accession>A0ABZ2L8M8</accession>
<dbReference type="InterPro" id="IPR025992">
    <property type="entry name" value="Haem-bd"/>
</dbReference>
<dbReference type="RefSeq" id="WP_394835817.1">
    <property type="nucleotide sequence ID" value="NZ_CP089929.1"/>
</dbReference>
<evidence type="ECO:0000259" key="6">
    <source>
        <dbReference type="PROSITE" id="PS51007"/>
    </source>
</evidence>
<dbReference type="Pfam" id="PF14376">
    <property type="entry name" value="Haem_bd"/>
    <property type="match status" value="1"/>
</dbReference>
<dbReference type="Pfam" id="PF16694">
    <property type="entry name" value="Cytochrome_P460"/>
    <property type="match status" value="2"/>
</dbReference>
<dbReference type="InterPro" id="IPR032033">
    <property type="entry name" value="Cytochrome_P460"/>
</dbReference>
<dbReference type="SMART" id="SM01235">
    <property type="entry name" value="Haem_bd"/>
    <property type="match status" value="1"/>
</dbReference>
<dbReference type="InterPro" id="IPR036909">
    <property type="entry name" value="Cyt_c-like_dom_sf"/>
</dbReference>
<dbReference type="Gene3D" id="3.50.70.20">
    <property type="entry name" value="Cytochrome P460"/>
    <property type="match status" value="1"/>
</dbReference>
<keyword evidence="1 4" id="KW-0349">Heme</keyword>
<feature type="chain" id="PRO_5047550566" evidence="5">
    <location>
        <begin position="20"/>
        <end position="459"/>
    </location>
</feature>
<reference evidence="7" key="1">
    <citation type="submission" date="2021-12" db="EMBL/GenBank/DDBJ databases">
        <title>Discovery of the Pendulisporaceae a myxobacterial family with distinct sporulation behavior and unique specialized metabolism.</title>
        <authorList>
            <person name="Garcia R."/>
            <person name="Popoff A."/>
            <person name="Bader C.D."/>
            <person name="Loehr J."/>
            <person name="Walesch S."/>
            <person name="Walt C."/>
            <person name="Boldt J."/>
            <person name="Bunk B."/>
            <person name="Haeckl F.J.F.P.J."/>
            <person name="Gunesch A.P."/>
            <person name="Birkelbach J."/>
            <person name="Nuebel U."/>
            <person name="Pietschmann T."/>
            <person name="Bach T."/>
            <person name="Mueller R."/>
        </authorList>
    </citation>
    <scope>NUCLEOTIDE SEQUENCE</scope>
    <source>
        <strain evidence="7">MSr11367</strain>
    </source>
</reference>
<evidence type="ECO:0000313" key="8">
    <source>
        <dbReference type="Proteomes" id="UP001374803"/>
    </source>
</evidence>
<sequence>MLSFITKKWHAALAVGALAAVGLQFVRPALDNPPVTGDLTAPDHVEEILRRACYDCHSNETRLTWFDQISPAIWLVAADVKSARSVLNFSYWEQLSMDQRKAKLFEGLNQATFETMPPAKYTALHPSAKLTANDIAVLKNYLATLIPKPVPNAEKTATGDVQYVAWTHAIGSAKDVRPSANDLVFMPEYKDWAPISITDRPDQGAMKVITGNDVAVKAVRDRQTNPWPDGAVLAKMQFEALTDAHGTTRTGEFKQVAFMIKDSKKYASTQGWGYARWKGLQLEPGDKDPSFTMECVNCHAPMHDYDFVFTNAIDLSAKPQPFIKPARSDTRNVLGSLTESTQFDSRDWKVMAAFVERTPNTMSMLFGNDAAVKAGRAGHAHYPPGAVLSFVTWKSQEDDHWFGAYIPGGVQSVERVTFSTAGVNYDRFEGSAFEKRTADPATEMKRISYIADQRASVMP</sequence>
<dbReference type="Proteomes" id="UP001374803">
    <property type="component" value="Chromosome"/>
</dbReference>
<dbReference type="InterPro" id="IPR009056">
    <property type="entry name" value="Cyt_c-like_dom"/>
</dbReference>
<evidence type="ECO:0000256" key="4">
    <source>
        <dbReference type="PROSITE-ProRule" id="PRU00433"/>
    </source>
</evidence>